<dbReference type="InterPro" id="IPR011990">
    <property type="entry name" value="TPR-like_helical_dom_sf"/>
</dbReference>
<organism evidence="3 4">
    <name type="scientific">Roseofilum reptotaenium AO1-A</name>
    <dbReference type="NCBI Taxonomy" id="1925591"/>
    <lineage>
        <taxon>Bacteria</taxon>
        <taxon>Bacillati</taxon>
        <taxon>Cyanobacteriota</taxon>
        <taxon>Cyanophyceae</taxon>
        <taxon>Desertifilales</taxon>
        <taxon>Desertifilaceae</taxon>
        <taxon>Roseofilum</taxon>
    </lineage>
</organism>
<reference evidence="3" key="1">
    <citation type="submission" date="2016-10" db="EMBL/GenBank/DDBJ databases">
        <title>CRISPR-Cas defence system in Roseofilum reptotaenium: evidence of a bacteriophage-cyanobacterium arms race in the coral black band disease.</title>
        <authorList>
            <person name="Buerger P."/>
            <person name="Wood-Charlson E.M."/>
            <person name="Weynberg K.D."/>
            <person name="Willis B."/>
            <person name="Van Oppen M.J."/>
        </authorList>
    </citation>
    <scope>NUCLEOTIDE SEQUENCE [LARGE SCALE GENOMIC DNA]</scope>
    <source>
        <strain evidence="3">AO1-A</strain>
    </source>
</reference>
<dbReference type="STRING" id="1925591.BI308_05800"/>
<evidence type="ECO:0000256" key="2">
    <source>
        <dbReference type="SAM" id="SignalP"/>
    </source>
</evidence>
<evidence type="ECO:0008006" key="5">
    <source>
        <dbReference type="Google" id="ProtNLM"/>
    </source>
</evidence>
<sequence length="138" mass="15768">MKKSQRFLSIVGALAFFSSTAFATTRLFRDSQHQNPSPEIPEVNPQEQLMSYERGYLKVLEREPQNQVALEGLVRVRLQMNNLEGLVEPLETLIEINPEDQTYQTLYTQLQEQLNTTQSPQPEEESSAPNSMPSPTQE</sequence>
<keyword evidence="4" id="KW-1185">Reference proteome</keyword>
<dbReference type="SUPFAM" id="SSF48452">
    <property type="entry name" value="TPR-like"/>
    <property type="match status" value="1"/>
</dbReference>
<dbReference type="AlphaFoldDB" id="A0A1L9QVB4"/>
<feature type="signal peptide" evidence="2">
    <location>
        <begin position="1"/>
        <end position="23"/>
    </location>
</feature>
<evidence type="ECO:0000313" key="3">
    <source>
        <dbReference type="EMBL" id="OJJ26603.1"/>
    </source>
</evidence>
<accession>A0A1L9QVB4</accession>
<feature type="region of interest" description="Disordered" evidence="1">
    <location>
        <begin position="111"/>
        <end position="138"/>
    </location>
</feature>
<evidence type="ECO:0000313" key="4">
    <source>
        <dbReference type="Proteomes" id="UP000183940"/>
    </source>
</evidence>
<comment type="caution">
    <text evidence="3">The sequence shown here is derived from an EMBL/GenBank/DDBJ whole genome shotgun (WGS) entry which is preliminary data.</text>
</comment>
<proteinExistence type="predicted"/>
<keyword evidence="2" id="KW-0732">Signal</keyword>
<evidence type="ECO:0000256" key="1">
    <source>
        <dbReference type="SAM" id="MobiDB-lite"/>
    </source>
</evidence>
<protein>
    <recommendedName>
        <fullName evidence="5">Tetratricopeptide repeat protein</fullName>
    </recommendedName>
</protein>
<name>A0A1L9QVB4_9CYAN</name>
<feature type="compositionally biased region" description="Polar residues" evidence="1">
    <location>
        <begin position="127"/>
        <end position="138"/>
    </location>
</feature>
<dbReference type="Proteomes" id="UP000183940">
    <property type="component" value="Unassembled WGS sequence"/>
</dbReference>
<dbReference type="EMBL" id="MLAW01000006">
    <property type="protein sequence ID" value="OJJ26603.1"/>
    <property type="molecule type" value="Genomic_DNA"/>
</dbReference>
<feature type="chain" id="PRO_5012996294" description="Tetratricopeptide repeat protein" evidence="2">
    <location>
        <begin position="24"/>
        <end position="138"/>
    </location>
</feature>
<gene>
    <name evidence="3" type="ORF">BI308_05800</name>
</gene>
<dbReference type="Gene3D" id="1.25.40.10">
    <property type="entry name" value="Tetratricopeptide repeat domain"/>
    <property type="match status" value="1"/>
</dbReference>